<evidence type="ECO:0000313" key="1">
    <source>
        <dbReference type="EMBL" id="KAH7691118.1"/>
    </source>
</evidence>
<sequence>MVITMGTELLGPCLKDDPESIPPGFSPHPAFTLQRIKENDMATDQTSDPLRTSMVSECSSAGDEKLKKSLRNRPSVNYKCFDNSSDEDEPETAVVKQDVPSKRYLPKGVRRGCSECDTCQKVLARYRPEDACRPVLDDAPVFYPSEEEFKDTLRYIASIRPKAEQYGICRIVPPPSWRPPCPLKENDIWEHSMFGTRIQQVDKLQNRSVKQRCQNHSTMKRKRRKLSRMREDCANRYEKNIEADETDYSSEERFGFVPGPSFTLESFQKYANDFRRQYFCKEDANMITNPEQTEPSLENIEGEYWRIVGRPTEEIEVLYGADLETGSFGSAFPKASSSPSDSELKDQYVVSGWNLNNLARLPGSVLSFESGDISGVLVPWLYIGMCFSSFCWHVEDHHLYSLNYLHWGAPKIWYGVPGRDAVKLETTMKKHLPELFEEQPDLLHNLVTQFSPSTLKSEGVPVYRCVQQSGEFVLTFPRAYHSGFNTGFNCAEAVNVAPVDWLPHGQNAVELYREQKRKISISHDKLLLGAAKEAVRAHWNSAFMKKNTSVESRWKDVCGQDGILAMALKARVEMERASRDYLCCSAQSRKMDTAFDANVERECFLCHYDLHLAAAGCSCSPDKFACLSHAKQLCGCDWNSRFFLFRYEVSELHTLVDALGGKLSAVHRWGVSNLGLSLTNCINKDKPREFKPVNRTVSQDAKKQVKELINHGISAEDEKKYSLSKEIKAPMLQPSSSKAPKEMEKMVHNSAGSTIMPVDPSSQQLPPKPTIVTPASLETCPPQSSAPLAIADQRIQSISHRSTAAGSSSTSHNEISRKFSPNSIALPTTTGGQNSVPCSSLVSGVKHLSDSSVVLGLHAYTDRLACNISATSSSINEGKGAQVTRPDKLNRESSMISSSINECKGAQVTRPDKLNRESSMEKQESVARLIKSDEKVICNSQTDSVLVIPETNASTMCEMDIEMLEKPETNASAMCERDIEMLEKPVVNLAKELVTKVINEQKEGTCHSTLLKLPLPTVYSQSASHGSNSNGIYNAKEISASISSREESCGPISNACSPLHPQQFTGLIRANTETEVGKDGSDHVHNLIDKGQSVIVGASCPPNSIDRHNNHSQKGPRMAKVVRRVKCSVEPLEYGVVLSGKLWSTNQTIFPRGYRSRVRYLSILDPTQMCHYISEILDAGLLGPLFMVKVEQCPSEVFFHVSASKCWDLVRMRVNLEIMRQHNLGKTNLPSLQPQGSLDGLEMFGLTSPTIMQVIEANDHDRVCSEYWKSKQNSAKPPTPCLKDGQVSKDGPLLIGANTALMSLFKKANPEELQVLKTILSEDNAAASKASIIQALDQEIKRHNPL</sequence>
<reference evidence="2" key="1">
    <citation type="journal article" date="2022" name="Nat. Commun.">
        <title>Chromosome evolution and the genetic basis of agronomically important traits in greater yam.</title>
        <authorList>
            <person name="Bredeson J.V."/>
            <person name="Lyons J.B."/>
            <person name="Oniyinde I.O."/>
            <person name="Okereke N.R."/>
            <person name="Kolade O."/>
            <person name="Nnabue I."/>
            <person name="Nwadili C.O."/>
            <person name="Hribova E."/>
            <person name="Parker M."/>
            <person name="Nwogha J."/>
            <person name="Shu S."/>
            <person name="Carlson J."/>
            <person name="Kariba R."/>
            <person name="Muthemba S."/>
            <person name="Knop K."/>
            <person name="Barton G.J."/>
            <person name="Sherwood A.V."/>
            <person name="Lopez-Montes A."/>
            <person name="Asiedu R."/>
            <person name="Jamnadass R."/>
            <person name="Muchugi A."/>
            <person name="Goodstein D."/>
            <person name="Egesi C.N."/>
            <person name="Featherston J."/>
            <person name="Asfaw A."/>
            <person name="Simpson G.G."/>
            <person name="Dolezel J."/>
            <person name="Hendre P.S."/>
            <person name="Van Deynze A."/>
            <person name="Kumar P.L."/>
            <person name="Obidiegwu J.E."/>
            <person name="Bhattacharjee R."/>
            <person name="Rokhsar D.S."/>
        </authorList>
    </citation>
    <scope>NUCLEOTIDE SEQUENCE [LARGE SCALE GENOMIC DNA]</scope>
    <source>
        <strain evidence="2">cv. TDa95/00328</strain>
    </source>
</reference>
<comment type="caution">
    <text evidence="1">The sequence shown here is derived from an EMBL/GenBank/DDBJ whole genome shotgun (WGS) entry which is preliminary data.</text>
</comment>
<evidence type="ECO:0000313" key="2">
    <source>
        <dbReference type="Proteomes" id="UP000827976"/>
    </source>
</evidence>
<proteinExistence type="predicted"/>
<protein>
    <submittedName>
        <fullName evidence="1">Histone demethylase JARID1 protein</fullName>
    </submittedName>
</protein>
<gene>
    <name evidence="1" type="ORF">IHE45_02G095200</name>
</gene>
<dbReference type="EMBL" id="CM037012">
    <property type="protein sequence ID" value="KAH7691118.1"/>
    <property type="molecule type" value="Genomic_DNA"/>
</dbReference>
<keyword evidence="2" id="KW-1185">Reference proteome</keyword>
<organism evidence="1 2">
    <name type="scientific">Dioscorea alata</name>
    <name type="common">Purple yam</name>
    <dbReference type="NCBI Taxonomy" id="55571"/>
    <lineage>
        <taxon>Eukaryota</taxon>
        <taxon>Viridiplantae</taxon>
        <taxon>Streptophyta</taxon>
        <taxon>Embryophyta</taxon>
        <taxon>Tracheophyta</taxon>
        <taxon>Spermatophyta</taxon>
        <taxon>Magnoliopsida</taxon>
        <taxon>Liliopsida</taxon>
        <taxon>Dioscoreales</taxon>
        <taxon>Dioscoreaceae</taxon>
        <taxon>Dioscorea</taxon>
    </lineage>
</organism>
<dbReference type="Proteomes" id="UP000827976">
    <property type="component" value="Chromosome 2"/>
</dbReference>
<accession>A0ACB7WSA5</accession>
<name>A0ACB7WSA5_DIOAL</name>